<evidence type="ECO:0000256" key="3">
    <source>
        <dbReference type="ARBA" id="ARBA00022801"/>
    </source>
</evidence>
<feature type="domain" description="Alpha glucuronidase N-terminal" evidence="10">
    <location>
        <begin position="26"/>
        <end position="129"/>
    </location>
</feature>
<dbReference type="Gene3D" id="3.30.379.10">
    <property type="entry name" value="Chitobiase/beta-hexosaminidase domain 2-like"/>
    <property type="match status" value="1"/>
</dbReference>
<dbReference type="Gene3D" id="3.20.20.80">
    <property type="entry name" value="Glycosidases"/>
    <property type="match status" value="1"/>
</dbReference>
<keyword evidence="4 8" id="KW-0119">Carbohydrate metabolism</keyword>
<dbReference type="InterPro" id="IPR011395">
    <property type="entry name" value="Glyco_hydro_67_aGlcAse"/>
</dbReference>
<dbReference type="RefSeq" id="WP_221032710.1">
    <property type="nucleotide sequence ID" value="NZ_CP139781.1"/>
</dbReference>
<dbReference type="Pfam" id="PF07488">
    <property type="entry name" value="Glyco_hydro_67M"/>
    <property type="match status" value="1"/>
</dbReference>
<keyword evidence="3 7" id="KW-0378">Hydrolase</keyword>
<keyword evidence="14" id="KW-1185">Reference proteome</keyword>
<dbReference type="EC" id="3.2.1.131" evidence="8"/>
<dbReference type="Gene3D" id="3.90.1330.10">
    <property type="entry name" value="Alpha-glucuronidase, C-terminal domain"/>
    <property type="match status" value="1"/>
</dbReference>
<dbReference type="PIRSF" id="PIRSF029900">
    <property type="entry name" value="Alpha-glucuronds"/>
    <property type="match status" value="1"/>
</dbReference>
<dbReference type="SUPFAM" id="SSF55545">
    <property type="entry name" value="beta-N-acetylhexosaminidase-like domain"/>
    <property type="match status" value="1"/>
</dbReference>
<evidence type="ECO:0000259" key="11">
    <source>
        <dbReference type="Pfam" id="PF07477"/>
    </source>
</evidence>
<dbReference type="PANTHER" id="PTHR39207:SF1">
    <property type="entry name" value="ALPHA-GLUCURONIDASE A"/>
    <property type="match status" value="1"/>
</dbReference>
<evidence type="ECO:0000256" key="6">
    <source>
        <dbReference type="ARBA" id="ARBA00023326"/>
    </source>
</evidence>
<gene>
    <name evidence="13" type="ORF">K1X11_013850</name>
</gene>
<dbReference type="SUPFAM" id="SSF51445">
    <property type="entry name" value="(Trans)glycosidases"/>
    <property type="match status" value="1"/>
</dbReference>
<proteinExistence type="inferred from homology"/>
<evidence type="ECO:0000256" key="1">
    <source>
        <dbReference type="ARBA" id="ARBA00008833"/>
    </source>
</evidence>
<dbReference type="InterPro" id="IPR029018">
    <property type="entry name" value="Hex-like_dom2"/>
</dbReference>
<accession>A0ABZ1C3G1</accession>
<evidence type="ECO:0000259" key="12">
    <source>
        <dbReference type="Pfam" id="PF07488"/>
    </source>
</evidence>
<name>A0ABZ1C3G1_9BACT</name>
<evidence type="ECO:0000256" key="9">
    <source>
        <dbReference type="SAM" id="SignalP"/>
    </source>
</evidence>
<feature type="domain" description="Glycosyl hydrolase family 67 catalytic" evidence="12">
    <location>
        <begin position="133"/>
        <end position="454"/>
    </location>
</feature>
<comment type="subunit">
    <text evidence="8">Homodimer.</text>
</comment>
<dbReference type="Proteomes" id="UP000738431">
    <property type="component" value="Chromosome"/>
</dbReference>
<evidence type="ECO:0000256" key="5">
    <source>
        <dbReference type="ARBA" id="ARBA00023295"/>
    </source>
</evidence>
<dbReference type="InterPro" id="IPR011099">
    <property type="entry name" value="Glyco_hydro_67_C"/>
</dbReference>
<evidence type="ECO:0000313" key="14">
    <source>
        <dbReference type="Proteomes" id="UP000738431"/>
    </source>
</evidence>
<keyword evidence="6 8" id="KW-0624">Polysaccharide degradation</keyword>
<dbReference type="InterPro" id="IPR037054">
    <property type="entry name" value="A-glucoronidase_C_sf"/>
</dbReference>
<keyword evidence="5 7" id="KW-0326">Glycosidase</keyword>
<protein>
    <recommendedName>
        <fullName evidence="8">Xylan alpha-1,2-glucuronidase</fullName>
        <ecNumber evidence="8">3.2.1.131</ecNumber>
    </recommendedName>
</protein>
<reference evidence="13 14" key="1">
    <citation type="submission" date="2021-08" db="EMBL/GenBank/DDBJ databases">
        <authorList>
            <person name="Zhang D."/>
            <person name="Zhang A."/>
            <person name="Wang L."/>
        </authorList>
    </citation>
    <scope>NUCLEOTIDE SEQUENCE [LARGE SCALE GENOMIC DNA]</scope>
    <source>
        <strain evidence="13 14">WL0086</strain>
    </source>
</reference>
<dbReference type="Pfam" id="PF03648">
    <property type="entry name" value="Glyco_hydro_67N"/>
    <property type="match status" value="1"/>
</dbReference>
<comment type="similarity">
    <text evidence="1 7 8">Belongs to the glycosyl hydrolase 67 family.</text>
</comment>
<evidence type="ECO:0000256" key="2">
    <source>
        <dbReference type="ARBA" id="ARBA00022651"/>
    </source>
</evidence>
<dbReference type="GO" id="GO:0016787">
    <property type="term" value="F:hydrolase activity"/>
    <property type="evidence" value="ECO:0007669"/>
    <property type="project" value="UniProtKB-KW"/>
</dbReference>
<dbReference type="EMBL" id="CP139781">
    <property type="protein sequence ID" value="WRQ85892.1"/>
    <property type="molecule type" value="Genomic_DNA"/>
</dbReference>
<evidence type="ECO:0000259" key="10">
    <source>
        <dbReference type="Pfam" id="PF03648"/>
    </source>
</evidence>
<dbReference type="InterPro" id="IPR017853">
    <property type="entry name" value="GH"/>
</dbReference>
<comment type="catalytic activity">
    <reaction evidence="8">
        <text>Hydrolysis of (1-&gt;2)-alpha-D-(4-O-methyl)glucuronosyl links in the main chain of hardwood xylans.</text>
        <dbReference type="EC" id="3.2.1.131"/>
    </reaction>
</comment>
<evidence type="ECO:0000313" key="13">
    <source>
        <dbReference type="EMBL" id="WRQ85892.1"/>
    </source>
</evidence>
<feature type="signal peptide" evidence="9">
    <location>
        <begin position="1"/>
        <end position="20"/>
    </location>
</feature>
<organism evidence="13 14">
    <name type="scientific">Actomonas aquatica</name>
    <dbReference type="NCBI Taxonomy" id="2866162"/>
    <lineage>
        <taxon>Bacteria</taxon>
        <taxon>Pseudomonadati</taxon>
        <taxon>Verrucomicrobiota</taxon>
        <taxon>Opitutia</taxon>
        <taxon>Opitutales</taxon>
        <taxon>Opitutaceae</taxon>
        <taxon>Actomonas</taxon>
    </lineage>
</organism>
<sequence length="704" mass="78637">MKRYLLAALLAGVGATSVMAEDGYRLWLRYDRVESRETRSDYRGAVEAIVVQTPTGEASPTIDALKAELARGLDGLIGRDPTVHLVAGETRDDLGADGYALTNVTVDGDDAVRITANSDAGALYGAFALLRKMQLRESLDALDEVSVPKIDRRLLNHWDNLNRFVERGYAGFSLWEWNYLPDILSPRYTDYARALASVGLNGTVVTNVNANALVLTPEYLTKVKALADVFRPWGIRIYLTARFSAPMEIGGLETADPLDPAVQAWWDAKVAEIYEHIPDFGGFLVKANSEGQPGPWEYGRDHADGANLLAKPLAAAGRDGIVMWRAFVYAFEDTTDRVKQAYNQFVPLDGKFADNVLVQIKNGPLDFMPREAFSPLFGATPQTNQMVELQITQEYLGASIQLAYLGTMWEEVLDQDTYVAGEGSTIGKVVDGSLFNHPVSAIAGVANTGDDRNWTGHPLAQANWYAYGRLAWDHELGARDIATEWTGLTFDADEEASTQIVDLLMGSRETVVNYSMPLGLHHIMERGHHYGPGPWVTGGRADWTSPYYHQADEVGLGANRIASGTNAIEQYAPELQEQWGQLANVPDELLLWFHHVPWDYEMRSGRTLWNELALRYQQGVDEVRAMRATWADLRGGIDEERWDAVRQRLALQEKDAIEWRDACLLYFQQFSQRPLPEGVEAPAYDLQHYIDVDRRFFPGHPGDY</sequence>
<keyword evidence="9" id="KW-0732">Signal</keyword>
<dbReference type="InterPro" id="IPR005154">
    <property type="entry name" value="Glyco_hydro_67_aGlcAse_N"/>
</dbReference>
<feature type="chain" id="PRO_5045388193" description="Xylan alpha-1,2-glucuronidase" evidence="9">
    <location>
        <begin position="21"/>
        <end position="704"/>
    </location>
</feature>
<evidence type="ECO:0000256" key="7">
    <source>
        <dbReference type="PIRNR" id="PIRNR029900"/>
    </source>
</evidence>
<evidence type="ECO:0000256" key="4">
    <source>
        <dbReference type="ARBA" id="ARBA00023277"/>
    </source>
</evidence>
<feature type="domain" description="Glycosyl hydrolase family 67 C-terminal" evidence="11">
    <location>
        <begin position="455"/>
        <end position="679"/>
    </location>
</feature>
<keyword evidence="2 7" id="KW-0858">Xylan degradation</keyword>
<evidence type="ECO:0000256" key="8">
    <source>
        <dbReference type="RuleBase" id="RU361198"/>
    </source>
</evidence>
<dbReference type="PANTHER" id="PTHR39207">
    <property type="entry name" value="ALPHA-GLUCURONIDASE A"/>
    <property type="match status" value="1"/>
</dbReference>
<dbReference type="InterPro" id="IPR011100">
    <property type="entry name" value="Glyco_hydro_67_cat"/>
</dbReference>
<dbReference type="Pfam" id="PF07477">
    <property type="entry name" value="Glyco_hydro_67C"/>
    <property type="match status" value="1"/>
</dbReference>
<reference evidence="13 14" key="2">
    <citation type="submission" date="2023-12" db="EMBL/GenBank/DDBJ databases">
        <title>Description of an unclassified Opitutus bacterium of Verrucomicrobiota.</title>
        <authorList>
            <person name="Zhang D.-F."/>
        </authorList>
    </citation>
    <scope>NUCLEOTIDE SEQUENCE [LARGE SCALE GENOMIC DNA]</scope>
    <source>
        <strain evidence="13 14">WL0086</strain>
    </source>
</reference>